<reference evidence="2" key="1">
    <citation type="submission" date="2021-01" db="EMBL/GenBank/DDBJ databases">
        <title>Chromosome-level genome assembly of a human fungal pathogen reveals clustering of transcriptionally co-regulated genes.</title>
        <authorList>
            <person name="Voorhies M."/>
            <person name="Cohen S."/>
            <person name="Shea T.P."/>
            <person name="Petrus S."/>
            <person name="Munoz J.F."/>
            <person name="Poplawski S."/>
            <person name="Goldman W.E."/>
            <person name="Michael T."/>
            <person name="Cuomo C.A."/>
            <person name="Sil A."/>
            <person name="Beyhan S."/>
        </authorList>
    </citation>
    <scope>NUCLEOTIDE SEQUENCE</scope>
    <source>
        <strain evidence="2">WU24</strain>
    </source>
</reference>
<proteinExistence type="predicted"/>
<protein>
    <submittedName>
        <fullName evidence="2">Putative Pol-or gag-like protein</fullName>
    </submittedName>
</protein>
<gene>
    <name evidence="2" type="ORF">I7I51_02679</name>
</gene>
<evidence type="ECO:0000256" key="1">
    <source>
        <dbReference type="SAM" id="MobiDB-lite"/>
    </source>
</evidence>
<dbReference type="Proteomes" id="UP000663671">
    <property type="component" value="Chromosome 7"/>
</dbReference>
<dbReference type="EMBL" id="CP069112">
    <property type="protein sequence ID" value="QSS62936.1"/>
    <property type="molecule type" value="Genomic_DNA"/>
</dbReference>
<name>A0A8A1M8V6_AJECA</name>
<evidence type="ECO:0000313" key="3">
    <source>
        <dbReference type="Proteomes" id="UP000663671"/>
    </source>
</evidence>
<feature type="region of interest" description="Disordered" evidence="1">
    <location>
        <begin position="46"/>
        <end position="65"/>
    </location>
</feature>
<feature type="region of interest" description="Disordered" evidence="1">
    <location>
        <begin position="1"/>
        <end position="22"/>
    </location>
</feature>
<organism evidence="2 3">
    <name type="scientific">Ajellomyces capsulatus</name>
    <name type="common">Darling's disease fungus</name>
    <name type="synonym">Histoplasma capsulatum</name>
    <dbReference type="NCBI Taxonomy" id="5037"/>
    <lineage>
        <taxon>Eukaryota</taxon>
        <taxon>Fungi</taxon>
        <taxon>Dikarya</taxon>
        <taxon>Ascomycota</taxon>
        <taxon>Pezizomycotina</taxon>
        <taxon>Eurotiomycetes</taxon>
        <taxon>Eurotiomycetidae</taxon>
        <taxon>Onygenales</taxon>
        <taxon>Ajellomycetaceae</taxon>
        <taxon>Histoplasma</taxon>
    </lineage>
</organism>
<accession>A0A8A1M8V6</accession>
<dbReference type="AlphaFoldDB" id="A0A8A1M8V6"/>
<feature type="compositionally biased region" description="Polar residues" evidence="1">
    <location>
        <begin position="46"/>
        <end position="59"/>
    </location>
</feature>
<evidence type="ECO:0000313" key="2">
    <source>
        <dbReference type="EMBL" id="QSS62936.1"/>
    </source>
</evidence>
<sequence length="99" mass="11344">MASYENEMNYKHPSMSENRSLAEDNAELRNFLQQQSLQIAELQRQLNHLSTNTSGNAQAPTPPAYERKERLPLLDKFAGELSTYLAARRRCFSEVPTLD</sequence>
<dbReference type="VEuPathDB" id="FungiDB:I7I51_02679"/>